<protein>
    <submittedName>
        <fullName evidence="1">Uncharacterized protein</fullName>
    </submittedName>
</protein>
<sequence length="194" mass="21640">MITMALQEVIANIRSITYLVEPEDDLRTITAVHDQIDKEAAVRKRDLENAHANLKALARVLDAARTSSTRPLSVPSAERHAENLNHLDTTRLSLAKALNDAESAVASKQAELTRLKEELRQLEECNPAAEHQLDGTPLRLRIYRGLGIQPILDEDGNLDRVLVESTSHDIHVVKFGNGTPDEDLIEQIWKLSMS</sequence>
<evidence type="ECO:0000313" key="2">
    <source>
        <dbReference type="Proteomes" id="UP001207468"/>
    </source>
</evidence>
<organism evidence="1 2">
    <name type="scientific">Russula earlei</name>
    <dbReference type="NCBI Taxonomy" id="71964"/>
    <lineage>
        <taxon>Eukaryota</taxon>
        <taxon>Fungi</taxon>
        <taxon>Dikarya</taxon>
        <taxon>Basidiomycota</taxon>
        <taxon>Agaricomycotina</taxon>
        <taxon>Agaricomycetes</taxon>
        <taxon>Russulales</taxon>
        <taxon>Russulaceae</taxon>
        <taxon>Russula</taxon>
    </lineage>
</organism>
<comment type="caution">
    <text evidence="1">The sequence shown here is derived from an EMBL/GenBank/DDBJ whole genome shotgun (WGS) entry which is preliminary data.</text>
</comment>
<reference evidence="1" key="1">
    <citation type="submission" date="2021-03" db="EMBL/GenBank/DDBJ databases">
        <title>Evolutionary priming and transition to the ectomycorrhizal habit in an iconic lineage of mushroom-forming fungi: is preadaptation a requirement?</title>
        <authorList>
            <consortium name="DOE Joint Genome Institute"/>
            <person name="Looney B.P."/>
            <person name="Miyauchi S."/>
            <person name="Morin E."/>
            <person name="Drula E."/>
            <person name="Courty P.E."/>
            <person name="Chicoki N."/>
            <person name="Fauchery L."/>
            <person name="Kohler A."/>
            <person name="Kuo A."/>
            <person name="LaButti K."/>
            <person name="Pangilinan J."/>
            <person name="Lipzen A."/>
            <person name="Riley R."/>
            <person name="Andreopoulos W."/>
            <person name="He G."/>
            <person name="Johnson J."/>
            <person name="Barry K.W."/>
            <person name="Grigoriev I.V."/>
            <person name="Nagy L."/>
            <person name="Hibbett D."/>
            <person name="Henrissat B."/>
            <person name="Matheny P.B."/>
            <person name="Labbe J."/>
            <person name="Martin A.F."/>
        </authorList>
    </citation>
    <scope>NUCLEOTIDE SEQUENCE</scope>
    <source>
        <strain evidence="1">BPL698</strain>
    </source>
</reference>
<gene>
    <name evidence="1" type="ORF">F5148DRAFT_1195947</name>
</gene>
<accession>A0ACC0UAG0</accession>
<keyword evidence="2" id="KW-1185">Reference proteome</keyword>
<dbReference type="Proteomes" id="UP001207468">
    <property type="component" value="Unassembled WGS sequence"/>
</dbReference>
<name>A0ACC0UAG0_9AGAM</name>
<evidence type="ECO:0000313" key="1">
    <source>
        <dbReference type="EMBL" id="KAI9508477.1"/>
    </source>
</evidence>
<proteinExistence type="predicted"/>
<dbReference type="EMBL" id="JAGFNK010000089">
    <property type="protein sequence ID" value="KAI9508477.1"/>
    <property type="molecule type" value="Genomic_DNA"/>
</dbReference>